<dbReference type="GO" id="GO:0000032">
    <property type="term" value="P:cell wall mannoprotein biosynthetic process"/>
    <property type="evidence" value="ECO:0007669"/>
    <property type="project" value="TreeGrafter"/>
</dbReference>
<dbReference type="PANTHER" id="PTHR31121:SF6">
    <property type="entry name" value="ALPHA-1,2 MANNOSYLTRANSFERASE KTR1"/>
    <property type="match status" value="1"/>
</dbReference>
<dbReference type="OrthoDB" id="439943at2759"/>
<evidence type="ECO:0000256" key="2">
    <source>
        <dbReference type="ARBA" id="ARBA00022679"/>
    </source>
</evidence>
<reference evidence="3" key="1">
    <citation type="submission" date="2021-06" db="EMBL/GenBank/DDBJ databases">
        <authorList>
            <person name="Kallberg Y."/>
            <person name="Tangrot J."/>
            <person name="Rosling A."/>
        </authorList>
    </citation>
    <scope>NUCLEOTIDE SEQUENCE</scope>
    <source>
        <strain evidence="3">AZ414A</strain>
    </source>
</reference>
<dbReference type="Proteomes" id="UP000789706">
    <property type="component" value="Unassembled WGS sequence"/>
</dbReference>
<dbReference type="Gene3D" id="3.90.550.10">
    <property type="entry name" value="Spore Coat Polysaccharide Biosynthesis Protein SpsA, Chain A"/>
    <property type="match status" value="1"/>
</dbReference>
<dbReference type="AlphaFoldDB" id="A0A9N9B4D0"/>
<dbReference type="InterPro" id="IPR002685">
    <property type="entry name" value="Glyco_trans_15"/>
</dbReference>
<protein>
    <submittedName>
        <fullName evidence="3">7035_t:CDS:1</fullName>
    </submittedName>
</protein>
<dbReference type="GO" id="GO:0016020">
    <property type="term" value="C:membrane"/>
    <property type="evidence" value="ECO:0007669"/>
    <property type="project" value="InterPro"/>
</dbReference>
<dbReference type="InterPro" id="IPR029044">
    <property type="entry name" value="Nucleotide-diphossugar_trans"/>
</dbReference>
<dbReference type="EMBL" id="CAJVPK010000834">
    <property type="protein sequence ID" value="CAG8552963.1"/>
    <property type="molecule type" value="Genomic_DNA"/>
</dbReference>
<keyword evidence="4" id="KW-1185">Reference proteome</keyword>
<proteinExistence type="inferred from homology"/>
<sequence length="464" mass="54201">LNNLDILDSQSPTEKFLEKEWINPEKDISLYQRKQRANAVIVVLVRNSELHDLRSSMRQLEDRWNKKFNYPYVFLNDEEFTEEFKTKTSVLTKAKTMYGLIPKEMWSYPDWINQTHAAEERKKMQDADVIYGGSESYRHMCRFNSGFFFLHPLLLQFDYYWRLEPQVQFMCDIDYDPFLFMQKNKLIYGFTISLYEFQSTIPTLWKTVKNFIKEYPQFIPKDNIMNFISDDGGNEFNLNFEIADLNFWRNTPYREFFNYLDKSGGFFYERWGDAPVHSIAVALFNPKSKVHFFNDIAYRHEPYLHCPIQPESHESAQYGKPSLLEAFNTLGKLETGKNTNNDDEKYKVTNNLGFTGKYQFGEAILIDLGYYQPKDNIFYNNGSDKNNWLGTFTGKNGLKNITMAGLLAAAHLVGAINVKNALLGGIAPCDEKKTSMTTYLEDFDGCDFSEYDVNEAVTNNNNNK</sequence>
<dbReference type="GO" id="GO:0006487">
    <property type="term" value="P:protein N-linked glycosylation"/>
    <property type="evidence" value="ECO:0007669"/>
    <property type="project" value="TreeGrafter"/>
</dbReference>
<gene>
    <name evidence="3" type="ORF">DEBURN_LOCUS7194</name>
</gene>
<evidence type="ECO:0000313" key="4">
    <source>
        <dbReference type="Proteomes" id="UP000789706"/>
    </source>
</evidence>
<dbReference type="GO" id="GO:0005794">
    <property type="term" value="C:Golgi apparatus"/>
    <property type="evidence" value="ECO:0007669"/>
    <property type="project" value="TreeGrafter"/>
</dbReference>
<feature type="non-terminal residue" evidence="3">
    <location>
        <position position="1"/>
    </location>
</feature>
<comment type="similarity">
    <text evidence="1">Belongs to the glycosyltransferase 15 family.</text>
</comment>
<organism evidence="3 4">
    <name type="scientific">Diversispora eburnea</name>
    <dbReference type="NCBI Taxonomy" id="1213867"/>
    <lineage>
        <taxon>Eukaryota</taxon>
        <taxon>Fungi</taxon>
        <taxon>Fungi incertae sedis</taxon>
        <taxon>Mucoromycota</taxon>
        <taxon>Glomeromycotina</taxon>
        <taxon>Glomeromycetes</taxon>
        <taxon>Diversisporales</taxon>
        <taxon>Diversisporaceae</taxon>
        <taxon>Diversispora</taxon>
    </lineage>
</organism>
<dbReference type="GO" id="GO:0000026">
    <property type="term" value="F:alpha-1,2-mannosyltransferase activity"/>
    <property type="evidence" value="ECO:0007669"/>
    <property type="project" value="TreeGrafter"/>
</dbReference>
<dbReference type="SUPFAM" id="SSF53448">
    <property type="entry name" value="Nucleotide-diphospho-sugar transferases"/>
    <property type="match status" value="1"/>
</dbReference>
<comment type="caution">
    <text evidence="3">The sequence shown here is derived from an EMBL/GenBank/DDBJ whole genome shotgun (WGS) entry which is preliminary data.</text>
</comment>
<dbReference type="Pfam" id="PF01793">
    <property type="entry name" value="Glyco_transf_15"/>
    <property type="match status" value="1"/>
</dbReference>
<dbReference type="PANTHER" id="PTHR31121">
    <property type="entry name" value="ALPHA-1,2 MANNOSYLTRANSFERASE KTR1"/>
    <property type="match status" value="1"/>
</dbReference>
<accession>A0A9N9B4D0</accession>
<evidence type="ECO:0000313" key="3">
    <source>
        <dbReference type="EMBL" id="CAG8552963.1"/>
    </source>
</evidence>
<dbReference type="FunFam" id="3.90.550.10:FF:000051">
    <property type="entry name" value="Alpha-1,2-mannosyltransferase (Ktr4)"/>
    <property type="match status" value="1"/>
</dbReference>
<keyword evidence="2" id="KW-0808">Transferase</keyword>
<name>A0A9N9B4D0_9GLOM</name>
<evidence type="ECO:0000256" key="1">
    <source>
        <dbReference type="ARBA" id="ARBA00007677"/>
    </source>
</evidence>